<gene>
    <name evidence="1" type="ORF">CBE89_00095</name>
</gene>
<dbReference type="AlphaFoldDB" id="A0A2Z2IW58"/>
<dbReference type="KEGG" id="cstr:CBE89_00095"/>
<dbReference type="EMBL" id="CP021252">
    <property type="protein sequence ID" value="ART20079.1"/>
    <property type="molecule type" value="Genomic_DNA"/>
</dbReference>
<dbReference type="Proteomes" id="UP000250197">
    <property type="component" value="Chromosome"/>
</dbReference>
<evidence type="ECO:0000313" key="1">
    <source>
        <dbReference type="EMBL" id="ART20079.1"/>
    </source>
</evidence>
<sequence>MDNQQQKWKCADCGKMRPQTGSCSHCKRSTAKVEYLKEVKYTNEEYDFFCSIGYEPKQAIALIARSLKITPRTVERRIESTNAA</sequence>
<name>A0A2Z2IW58_CORST</name>
<organism evidence="1 2">
    <name type="scientific">Corynebacterium striatum</name>
    <dbReference type="NCBI Taxonomy" id="43770"/>
    <lineage>
        <taxon>Bacteria</taxon>
        <taxon>Bacillati</taxon>
        <taxon>Actinomycetota</taxon>
        <taxon>Actinomycetes</taxon>
        <taxon>Mycobacteriales</taxon>
        <taxon>Corynebacteriaceae</taxon>
        <taxon>Corynebacterium</taxon>
    </lineage>
</organism>
<reference evidence="1 2" key="1">
    <citation type="submission" date="2017-05" db="EMBL/GenBank/DDBJ databases">
        <title>Complete genome sequence of Corynebacterium striatum KC-Na-1 isolated from Neophocaena asiaeorientalis in Korea.</title>
        <authorList>
            <person name="Kim J.H."/>
            <person name="Lee K."/>
        </authorList>
    </citation>
    <scope>NUCLEOTIDE SEQUENCE [LARGE SCALE GENOMIC DNA]</scope>
    <source>
        <strain evidence="1 2">KC-Na-01</strain>
    </source>
</reference>
<protein>
    <submittedName>
        <fullName evidence="1">Uncharacterized protein</fullName>
    </submittedName>
</protein>
<accession>A0A2Z2IW58</accession>
<evidence type="ECO:0000313" key="2">
    <source>
        <dbReference type="Proteomes" id="UP000250197"/>
    </source>
</evidence>
<proteinExistence type="predicted"/>